<dbReference type="RefSeq" id="WP_181467123.1">
    <property type="nucleotide sequence ID" value="NZ_JAWHXQ010000020.1"/>
</dbReference>
<dbReference type="NCBIfam" id="NF033230">
    <property type="entry name" value="phage_region_01"/>
    <property type="match status" value="1"/>
</dbReference>
<dbReference type="Proteomes" id="UP001187239">
    <property type="component" value="Unassembled WGS sequence"/>
</dbReference>
<gene>
    <name evidence="1" type="ORF">RZO73_25645</name>
</gene>
<name>A0AAE4MUH6_9ENTR</name>
<protein>
    <submittedName>
        <fullName evidence="1">Uncharacterized protein</fullName>
    </submittedName>
</protein>
<comment type="caution">
    <text evidence="1">The sequence shown here is derived from an EMBL/GenBank/DDBJ whole genome shotgun (WGS) entry which is preliminary data.</text>
</comment>
<sequence length="151" mass="17404">MEINITTGYKIFEKHYDRIAESLGASNALGHELEGFIALRALILLKLDLLLINHRNSIDQERLFLFGKNTLHHYLFTKKGIPFSEAKNLSLQDSLLILLQEVSTFSVPTDLMNLLKNEFNFSSNNIKYVKDELRVFKDSDWDFGPADTRLN</sequence>
<organism evidence="1 2">
    <name type="scientific">Klebsiella quasipneumoniae subsp. similipneumoniae</name>
    <dbReference type="NCBI Taxonomy" id="1463164"/>
    <lineage>
        <taxon>Bacteria</taxon>
        <taxon>Pseudomonadati</taxon>
        <taxon>Pseudomonadota</taxon>
        <taxon>Gammaproteobacteria</taxon>
        <taxon>Enterobacterales</taxon>
        <taxon>Enterobacteriaceae</taxon>
        <taxon>Klebsiella/Raoultella group</taxon>
        <taxon>Klebsiella</taxon>
        <taxon>Klebsiella pneumoniae complex</taxon>
    </lineage>
</organism>
<dbReference type="InterPro" id="IPR059241">
    <property type="entry name" value="SfIV_phage_associated"/>
</dbReference>
<reference evidence="1" key="1">
    <citation type="submission" date="2023-10" db="EMBL/GenBank/DDBJ databases">
        <title>Surveillance and assessment of the effects of hospital wastewater treatment on clearance of pathogenic bacterial and antimicrobial resistance genes.</title>
        <authorList>
            <person name="Wu Y."/>
        </authorList>
    </citation>
    <scope>NUCLEOTIDE SEQUENCE</scope>
    <source>
        <strain evidence="1">23-M-SY-8</strain>
    </source>
</reference>
<accession>A0AAE4MUH6</accession>
<dbReference type="EMBL" id="JAWHXQ010000020">
    <property type="protein sequence ID" value="MDV0613888.1"/>
    <property type="molecule type" value="Genomic_DNA"/>
</dbReference>
<dbReference type="AlphaFoldDB" id="A0AAE4MUH6"/>
<proteinExistence type="predicted"/>
<evidence type="ECO:0000313" key="1">
    <source>
        <dbReference type="EMBL" id="MDV0613888.1"/>
    </source>
</evidence>
<evidence type="ECO:0000313" key="2">
    <source>
        <dbReference type="Proteomes" id="UP001187239"/>
    </source>
</evidence>